<feature type="transmembrane region" description="Helical" evidence="2">
    <location>
        <begin position="544"/>
        <end position="564"/>
    </location>
</feature>
<dbReference type="GeneID" id="22897977"/>
<evidence type="ECO:0000313" key="3">
    <source>
        <dbReference type="EMBL" id="EGX44289.1"/>
    </source>
</evidence>
<reference evidence="3 4" key="1">
    <citation type="journal article" date="2011" name="PLoS Pathog.">
        <title>Genomic and proteomic analyses of the fungus Arthrobotrys oligospora provide insights into nematode-trap formation.</title>
        <authorList>
            <person name="Yang J."/>
            <person name="Wang L."/>
            <person name="Ji X."/>
            <person name="Feng Y."/>
            <person name="Li X."/>
            <person name="Zou C."/>
            <person name="Xu J."/>
            <person name="Ren Y."/>
            <person name="Mi Q."/>
            <person name="Wu J."/>
            <person name="Liu S."/>
            <person name="Liu Y."/>
            <person name="Huang X."/>
            <person name="Wang H."/>
            <person name="Niu X."/>
            <person name="Li J."/>
            <person name="Liang L."/>
            <person name="Luo Y."/>
            <person name="Ji K."/>
            <person name="Zhou W."/>
            <person name="Yu Z."/>
            <person name="Li G."/>
            <person name="Liu Y."/>
            <person name="Li L."/>
            <person name="Qiao M."/>
            <person name="Feng L."/>
            <person name="Zhang K.-Q."/>
        </authorList>
    </citation>
    <scope>NUCLEOTIDE SEQUENCE [LARGE SCALE GENOMIC DNA]</scope>
    <source>
        <strain evidence="4">ATCC 24927 / CBS 115.81 / DSM 1491</strain>
    </source>
</reference>
<gene>
    <name evidence="3" type="ORF">AOL_s00193g17</name>
</gene>
<feature type="region of interest" description="Disordered" evidence="1">
    <location>
        <begin position="1"/>
        <end position="69"/>
    </location>
</feature>
<feature type="region of interest" description="Disordered" evidence="1">
    <location>
        <begin position="374"/>
        <end position="405"/>
    </location>
</feature>
<evidence type="ECO:0000313" key="4">
    <source>
        <dbReference type="Proteomes" id="UP000008784"/>
    </source>
</evidence>
<dbReference type="RefSeq" id="XP_011126930.1">
    <property type="nucleotide sequence ID" value="XM_011128628.1"/>
</dbReference>
<evidence type="ECO:0000256" key="1">
    <source>
        <dbReference type="SAM" id="MobiDB-lite"/>
    </source>
</evidence>
<dbReference type="OrthoDB" id="5353066at2759"/>
<feature type="compositionally biased region" description="Polar residues" evidence="1">
    <location>
        <begin position="1"/>
        <end position="24"/>
    </location>
</feature>
<feature type="transmembrane region" description="Helical" evidence="2">
    <location>
        <begin position="584"/>
        <end position="609"/>
    </location>
</feature>
<organism evidence="3 4">
    <name type="scientific">Arthrobotrys oligospora (strain ATCC 24927 / CBS 115.81 / DSM 1491)</name>
    <name type="common">Nematode-trapping fungus</name>
    <name type="synonym">Didymozoophaga oligospora</name>
    <dbReference type="NCBI Taxonomy" id="756982"/>
    <lineage>
        <taxon>Eukaryota</taxon>
        <taxon>Fungi</taxon>
        <taxon>Dikarya</taxon>
        <taxon>Ascomycota</taxon>
        <taxon>Pezizomycotina</taxon>
        <taxon>Orbiliomycetes</taxon>
        <taxon>Orbiliales</taxon>
        <taxon>Orbiliaceae</taxon>
        <taxon>Orbilia</taxon>
        <taxon>Orbilia oligospora</taxon>
    </lineage>
</organism>
<feature type="compositionally biased region" description="Basic and acidic residues" evidence="1">
    <location>
        <begin position="385"/>
        <end position="394"/>
    </location>
</feature>
<feature type="compositionally biased region" description="Polar residues" evidence="1">
    <location>
        <begin position="114"/>
        <end position="141"/>
    </location>
</feature>
<dbReference type="AlphaFoldDB" id="G1XR18"/>
<dbReference type="Proteomes" id="UP000008784">
    <property type="component" value="Unassembled WGS sequence"/>
</dbReference>
<evidence type="ECO:0000256" key="2">
    <source>
        <dbReference type="SAM" id="Phobius"/>
    </source>
</evidence>
<comment type="caution">
    <text evidence="3">The sequence shown here is derived from an EMBL/GenBank/DDBJ whole genome shotgun (WGS) entry which is preliminary data.</text>
</comment>
<proteinExistence type="predicted"/>
<keyword evidence="2" id="KW-0812">Transmembrane</keyword>
<feature type="region of interest" description="Disordered" evidence="1">
    <location>
        <begin position="98"/>
        <end position="183"/>
    </location>
</feature>
<accession>G1XR18</accession>
<dbReference type="InParanoid" id="G1XR18"/>
<dbReference type="HOGENOM" id="CLU_447563_0_0_1"/>
<feature type="compositionally biased region" description="Pro residues" evidence="1">
    <location>
        <begin position="33"/>
        <end position="46"/>
    </location>
</feature>
<sequence>MWHTTSPGSIAYRSSTEISTTMENAESASTAYAPPPPHSSPLPAPSLPKHLRYPSNPPPTGPLPRPPSILENQQIGARLSASSPPLSASIHPRLIANPFPTLPEIQGQEPSEPFHNTSNPKGSLTALLTPSNSLPYNSDSPSPVGRQPSAHTQASSDALGENYLPSKSYPLTPSPLDRGNRVSSAVSEDYSTYSGSSLLCSHEETAPLPSRPTQTFHFDPNVVPLEDLQQDSHSLRRLSRLSYINGGTAFMVSEESDDLQRNATSWSYRINNVLPEFEGQQNRDPTATSPRDINPRFDYHINSTLGSPGDSSLRIHPADNRFEYKSFKSTYRIRKANETEEPIYVPVYSFEPPGKFPHRSRLTAPLATPKFLNHTPRNFSLPGRLDGDSADRSSSDSAEMLLGDTRKSNGIGQEIKVPLRAYDVQRRGLRPFWNPLAMKSPGMAPSLPARKKIKRGIQSYRKETVHQRFEREHSHYFQDLSHLEESHWPAVPIPPRVQIHGPKFSFSRYGVPTLRRPSDSYTGKEINKNRWPERYKRQKRIGRSLLCMCIAMPPLWLVMSVGLLDNLVAETTSGEIWGVGRVEKILAAWFGGIFCFALIVTIIVIGIIVL</sequence>
<keyword evidence="2" id="KW-1133">Transmembrane helix</keyword>
<name>G1XR18_ARTOA</name>
<keyword evidence="2" id="KW-0472">Membrane</keyword>
<keyword evidence="4" id="KW-1185">Reference proteome</keyword>
<feature type="compositionally biased region" description="Pro residues" evidence="1">
    <location>
        <begin position="55"/>
        <end position="67"/>
    </location>
</feature>
<dbReference type="eggNOG" id="ENOG502SGVE">
    <property type="taxonomic scope" value="Eukaryota"/>
</dbReference>
<dbReference type="EMBL" id="ADOT01000287">
    <property type="protein sequence ID" value="EGX44289.1"/>
    <property type="molecule type" value="Genomic_DNA"/>
</dbReference>
<dbReference type="OMA" id="HPADNRF"/>
<protein>
    <submittedName>
        <fullName evidence="3">Uncharacterized protein</fullName>
    </submittedName>
</protein>